<keyword evidence="7" id="KW-0732">Signal</keyword>
<protein>
    <submittedName>
        <fullName evidence="9">Cytochrome c4</fullName>
    </submittedName>
</protein>
<name>A0A367WT94_9PROT</name>
<evidence type="ECO:0000256" key="4">
    <source>
        <dbReference type="ARBA" id="ARBA00022982"/>
    </source>
</evidence>
<dbReference type="GO" id="GO:0009055">
    <property type="term" value="F:electron transfer activity"/>
    <property type="evidence" value="ECO:0007669"/>
    <property type="project" value="InterPro"/>
</dbReference>
<evidence type="ECO:0000256" key="6">
    <source>
        <dbReference type="PROSITE-ProRule" id="PRU00433"/>
    </source>
</evidence>
<dbReference type="GO" id="GO:0046872">
    <property type="term" value="F:metal ion binding"/>
    <property type="evidence" value="ECO:0007669"/>
    <property type="project" value="UniProtKB-KW"/>
</dbReference>
<dbReference type="InterPro" id="IPR036909">
    <property type="entry name" value="Cyt_c-like_dom_sf"/>
</dbReference>
<dbReference type="PROSITE" id="PS51007">
    <property type="entry name" value="CYTC"/>
    <property type="match status" value="1"/>
</dbReference>
<accession>A0A367WT94</accession>
<dbReference type="InterPro" id="IPR009056">
    <property type="entry name" value="Cyt_c-like_dom"/>
</dbReference>
<proteinExistence type="predicted"/>
<dbReference type="GO" id="GO:0020037">
    <property type="term" value="F:heme binding"/>
    <property type="evidence" value="ECO:0007669"/>
    <property type="project" value="InterPro"/>
</dbReference>
<dbReference type="Pfam" id="PF00034">
    <property type="entry name" value="Cytochrom_C"/>
    <property type="match status" value="1"/>
</dbReference>
<dbReference type="InterPro" id="IPR050597">
    <property type="entry name" value="Cytochrome_c_Oxidase_Subunit"/>
</dbReference>
<dbReference type="PANTHER" id="PTHR33751">
    <property type="entry name" value="CBB3-TYPE CYTOCHROME C OXIDASE SUBUNIT FIXP"/>
    <property type="match status" value="1"/>
</dbReference>
<comment type="caution">
    <text evidence="9">The sequence shown here is derived from an EMBL/GenBank/DDBJ whole genome shotgun (WGS) entry which is preliminary data.</text>
</comment>
<organism evidence="9 10">
    <name type="scientific">Thalassospira profundimaris</name>
    <dbReference type="NCBI Taxonomy" id="502049"/>
    <lineage>
        <taxon>Bacteria</taxon>
        <taxon>Pseudomonadati</taxon>
        <taxon>Pseudomonadota</taxon>
        <taxon>Alphaproteobacteria</taxon>
        <taxon>Rhodospirillales</taxon>
        <taxon>Thalassospiraceae</taxon>
        <taxon>Thalassospira</taxon>
    </lineage>
</organism>
<feature type="domain" description="Cytochrome c" evidence="8">
    <location>
        <begin position="31"/>
        <end position="114"/>
    </location>
</feature>
<evidence type="ECO:0000256" key="2">
    <source>
        <dbReference type="ARBA" id="ARBA00022617"/>
    </source>
</evidence>
<feature type="chain" id="PRO_5016613548" evidence="7">
    <location>
        <begin position="31"/>
        <end position="114"/>
    </location>
</feature>
<gene>
    <name evidence="9" type="ORF">TH30_17785</name>
</gene>
<keyword evidence="3 6" id="KW-0479">Metal-binding</keyword>
<evidence type="ECO:0000259" key="8">
    <source>
        <dbReference type="PROSITE" id="PS51007"/>
    </source>
</evidence>
<keyword evidence="5 6" id="KW-0408">Iron</keyword>
<evidence type="ECO:0000256" key="1">
    <source>
        <dbReference type="ARBA" id="ARBA00022448"/>
    </source>
</evidence>
<keyword evidence="1" id="KW-0813">Transport</keyword>
<dbReference type="Gene3D" id="1.10.760.10">
    <property type="entry name" value="Cytochrome c-like domain"/>
    <property type="match status" value="1"/>
</dbReference>
<evidence type="ECO:0000313" key="10">
    <source>
        <dbReference type="Proteomes" id="UP000252255"/>
    </source>
</evidence>
<dbReference type="Proteomes" id="UP000252255">
    <property type="component" value="Unassembled WGS sequence"/>
</dbReference>
<dbReference type="PANTHER" id="PTHR33751:SF9">
    <property type="entry name" value="CYTOCHROME C4"/>
    <property type="match status" value="1"/>
</dbReference>
<dbReference type="EMBL" id="JPWI01000012">
    <property type="protein sequence ID" value="RCK43830.1"/>
    <property type="molecule type" value="Genomic_DNA"/>
</dbReference>
<evidence type="ECO:0000313" key="9">
    <source>
        <dbReference type="EMBL" id="RCK43830.1"/>
    </source>
</evidence>
<sequence length="114" mass="12126">MMMRSLIHRTKGAAAIMIACSVLGITSAKADDSKKAEMPVAASQCLSCHGTNGNPALKDVPILLGQQPLYLENAIRAYQEGRRTGGQALVMHEIVKDLSDADVKAIATWFGGTQ</sequence>
<dbReference type="SUPFAM" id="SSF46626">
    <property type="entry name" value="Cytochrome c"/>
    <property type="match status" value="1"/>
</dbReference>
<keyword evidence="4" id="KW-0249">Electron transport</keyword>
<evidence type="ECO:0000256" key="3">
    <source>
        <dbReference type="ARBA" id="ARBA00022723"/>
    </source>
</evidence>
<dbReference type="OrthoDB" id="9808603at2"/>
<dbReference type="AlphaFoldDB" id="A0A367WT94"/>
<reference evidence="9 10" key="1">
    <citation type="submission" date="2014-07" db="EMBL/GenBank/DDBJ databases">
        <title>Draft genome sequence of Thalassospira profundimaris PR54-5.</title>
        <authorList>
            <person name="Lai Q."/>
            <person name="Shao Z."/>
        </authorList>
    </citation>
    <scope>NUCLEOTIDE SEQUENCE [LARGE SCALE GENOMIC DNA]</scope>
    <source>
        <strain evidence="9 10">PR54-5</strain>
    </source>
</reference>
<keyword evidence="2 6" id="KW-0349">Heme</keyword>
<feature type="signal peptide" evidence="7">
    <location>
        <begin position="1"/>
        <end position="30"/>
    </location>
</feature>
<evidence type="ECO:0000256" key="5">
    <source>
        <dbReference type="ARBA" id="ARBA00023004"/>
    </source>
</evidence>
<evidence type="ECO:0000256" key="7">
    <source>
        <dbReference type="SAM" id="SignalP"/>
    </source>
</evidence>